<reference evidence="2 3" key="1">
    <citation type="submission" date="2020-07" db="EMBL/GenBank/DDBJ databases">
        <title>Sequencing the genomes of 1000 actinobacteria strains.</title>
        <authorList>
            <person name="Klenk H.-P."/>
        </authorList>
    </citation>
    <scope>NUCLEOTIDE SEQUENCE [LARGE SCALE GENOMIC DNA]</scope>
    <source>
        <strain evidence="2 3">DSM 45876</strain>
    </source>
</reference>
<evidence type="ECO:0000313" key="3">
    <source>
        <dbReference type="Proteomes" id="UP000523545"/>
    </source>
</evidence>
<comment type="caution">
    <text evidence="2">The sequence shown here is derived from an EMBL/GenBank/DDBJ whole genome shotgun (WGS) entry which is preliminary data.</text>
</comment>
<name>A0A7Y9X3X1_9ACTN</name>
<dbReference type="PANTHER" id="PTHR48079:SF9">
    <property type="entry name" value="PUTATIVE-RELATED"/>
    <property type="match status" value="1"/>
</dbReference>
<dbReference type="InterPro" id="IPR036291">
    <property type="entry name" value="NAD(P)-bd_dom_sf"/>
</dbReference>
<dbReference type="PANTHER" id="PTHR48079">
    <property type="entry name" value="PROTEIN YEEZ"/>
    <property type="match status" value="1"/>
</dbReference>
<keyword evidence="3" id="KW-1185">Reference proteome</keyword>
<dbReference type="EMBL" id="JACCHK010000001">
    <property type="protein sequence ID" value="NYH43820.1"/>
    <property type="molecule type" value="Genomic_DNA"/>
</dbReference>
<accession>A0A7Y9X3X1</accession>
<dbReference type="Pfam" id="PF01370">
    <property type="entry name" value="Epimerase"/>
    <property type="match status" value="1"/>
</dbReference>
<proteinExistence type="predicted"/>
<dbReference type="InterPro" id="IPR001509">
    <property type="entry name" value="Epimerase_deHydtase"/>
</dbReference>
<dbReference type="InterPro" id="IPR051783">
    <property type="entry name" value="NAD(P)-dependent_oxidoreduct"/>
</dbReference>
<feature type="domain" description="NAD-dependent epimerase/dehydratase" evidence="1">
    <location>
        <begin position="3"/>
        <end position="217"/>
    </location>
</feature>
<dbReference type="CDD" id="cd05262">
    <property type="entry name" value="SDR_a7"/>
    <property type="match status" value="1"/>
</dbReference>
<dbReference type="AlphaFoldDB" id="A0A7Y9X3X1"/>
<gene>
    <name evidence="2" type="ORF">HNR22_003547</name>
</gene>
<protein>
    <submittedName>
        <fullName evidence="2">Nucleoside-diphosphate-sugar epimerase</fullName>
    </submittedName>
</protein>
<evidence type="ECO:0000259" key="1">
    <source>
        <dbReference type="Pfam" id="PF01370"/>
    </source>
</evidence>
<sequence>MRVFVTGASGHLGSAVVPELLSAGHEVTGLARSDTSAAAIEKLGAQVRRGDLSDLDVLREEANASDGVIHLAFRHDLMVDGDLPGAAKADLDALTAIADGLAGSGKPLVGTGGTAMLVMGGVVGRAGTERDTFPSGGYRIDAENFVADLATSGVRSSIVRLAPTVHSSLDRNGFITAIIAAARRKGCAAYVGEGTNRWPAVHTLDAAALYRLALEKAPAGTRLHGADDEGVPFQQIAAAIGDNLGIPVRSISPVEADDHFGFLGSFVQIDNPTSSAITRELLGWTPTHPGLIADLHEGHYFRA</sequence>
<dbReference type="GO" id="GO:0005737">
    <property type="term" value="C:cytoplasm"/>
    <property type="evidence" value="ECO:0007669"/>
    <property type="project" value="TreeGrafter"/>
</dbReference>
<organism evidence="2 3">
    <name type="scientific">Micromonospora jinlongensis</name>
    <dbReference type="NCBI Taxonomy" id="1287877"/>
    <lineage>
        <taxon>Bacteria</taxon>
        <taxon>Bacillati</taxon>
        <taxon>Actinomycetota</taxon>
        <taxon>Actinomycetes</taxon>
        <taxon>Micromonosporales</taxon>
        <taxon>Micromonosporaceae</taxon>
        <taxon>Micromonospora</taxon>
    </lineage>
</organism>
<dbReference type="GO" id="GO:0004029">
    <property type="term" value="F:aldehyde dehydrogenase (NAD+) activity"/>
    <property type="evidence" value="ECO:0007669"/>
    <property type="project" value="TreeGrafter"/>
</dbReference>
<dbReference type="RefSeq" id="WP_179781282.1">
    <property type="nucleotide sequence ID" value="NZ_JACCHK010000001.1"/>
</dbReference>
<dbReference type="Gene3D" id="3.40.50.720">
    <property type="entry name" value="NAD(P)-binding Rossmann-like Domain"/>
    <property type="match status" value="1"/>
</dbReference>
<dbReference type="Proteomes" id="UP000523545">
    <property type="component" value="Unassembled WGS sequence"/>
</dbReference>
<evidence type="ECO:0000313" key="2">
    <source>
        <dbReference type="EMBL" id="NYH43820.1"/>
    </source>
</evidence>
<dbReference type="SUPFAM" id="SSF51735">
    <property type="entry name" value="NAD(P)-binding Rossmann-fold domains"/>
    <property type="match status" value="1"/>
</dbReference>